<dbReference type="Proteomes" id="UP000595895">
    <property type="component" value="Chromosome"/>
</dbReference>
<accession>A0A7T7M9A3</accession>
<evidence type="ECO:0000313" key="1">
    <source>
        <dbReference type="EMBL" id="QQM66782.1"/>
    </source>
</evidence>
<gene>
    <name evidence="1" type="ORF">JG540_06750</name>
</gene>
<sequence length="193" mass="21069">MTVLDDVLAELSLTEEDLAELLRRESSGRARAGAAPLSAGMTSFLRRSVPTARHPEQVQRIVADRSYAEAISAQHRARTAVSQLARSLSTKEVAELLHKNPSSITRAAGRKLYAYHDGRALRFPTWQFVDGRPLPGLGGVVPHLRPELTPATIEARMTTPDPEVLDGLSPVTWLQQGADPAEVVRLLDGADHR</sequence>
<dbReference type="EMBL" id="CP066802">
    <property type="protein sequence ID" value="QQM66782.1"/>
    <property type="molecule type" value="Genomic_DNA"/>
</dbReference>
<dbReference type="KEGG" id="awe:JG540_06750"/>
<dbReference type="RefSeq" id="WP_200274871.1">
    <property type="nucleotide sequence ID" value="NZ_CP066802.1"/>
</dbReference>
<keyword evidence="2" id="KW-1185">Reference proteome</keyword>
<dbReference type="AlphaFoldDB" id="A0A7T7M9A3"/>
<reference evidence="1 2" key="1">
    <citation type="submission" date="2020-12" db="EMBL/GenBank/DDBJ databases">
        <authorList>
            <person name="Zhou J."/>
        </authorList>
    </citation>
    <scope>NUCLEOTIDE SEQUENCE [LARGE SCALE GENOMIC DNA]</scope>
    <source>
        <strain evidence="1 2">CCUG 61299</strain>
    </source>
</reference>
<proteinExistence type="predicted"/>
<name>A0A7T7M9A3_9ACTO</name>
<protein>
    <submittedName>
        <fullName evidence="1">Uncharacterized protein</fullName>
    </submittedName>
</protein>
<evidence type="ECO:0000313" key="2">
    <source>
        <dbReference type="Proteomes" id="UP000595895"/>
    </source>
</evidence>
<organism evidence="1 2">
    <name type="scientific">Actinomyces weissii</name>
    <dbReference type="NCBI Taxonomy" id="675090"/>
    <lineage>
        <taxon>Bacteria</taxon>
        <taxon>Bacillati</taxon>
        <taxon>Actinomycetota</taxon>
        <taxon>Actinomycetes</taxon>
        <taxon>Actinomycetales</taxon>
        <taxon>Actinomycetaceae</taxon>
        <taxon>Actinomyces</taxon>
    </lineage>
</organism>